<feature type="domain" description="C3H1-type" evidence="7">
    <location>
        <begin position="43"/>
        <end position="69"/>
    </location>
</feature>
<evidence type="ECO:0000256" key="6">
    <source>
        <dbReference type="SAM" id="Coils"/>
    </source>
</evidence>
<dbReference type="GO" id="GO:0003723">
    <property type="term" value="F:RNA binding"/>
    <property type="evidence" value="ECO:0007669"/>
    <property type="project" value="TreeGrafter"/>
</dbReference>
<dbReference type="InterPro" id="IPR000571">
    <property type="entry name" value="Znf_CCCH"/>
</dbReference>
<reference evidence="8" key="1">
    <citation type="journal article" date="2023" name="Insect Mol. Biol.">
        <title>Genome sequencing provides insights into the evolution of gene families encoding plant cell wall-degrading enzymes in longhorned beetles.</title>
        <authorList>
            <person name="Shin N.R."/>
            <person name="Okamura Y."/>
            <person name="Kirsch R."/>
            <person name="Pauchet Y."/>
        </authorList>
    </citation>
    <scope>NUCLEOTIDE SEQUENCE</scope>
    <source>
        <strain evidence="8">AMC_N1</strain>
    </source>
</reference>
<feature type="coiled-coil region" evidence="6">
    <location>
        <begin position="466"/>
        <end position="498"/>
    </location>
</feature>
<keyword evidence="6" id="KW-0175">Coiled coil</keyword>
<evidence type="ECO:0000256" key="4">
    <source>
        <dbReference type="ARBA" id="ARBA00022833"/>
    </source>
</evidence>
<keyword evidence="1 5" id="KW-0479">Metal-binding</keyword>
<dbReference type="Gene3D" id="3.30.1370.210">
    <property type="match status" value="1"/>
</dbReference>
<feature type="zinc finger region" description="C3H1-type" evidence="5">
    <location>
        <begin position="16"/>
        <end position="42"/>
    </location>
</feature>
<name>A0AAV8Y0H8_9CUCU</name>
<evidence type="ECO:0000256" key="2">
    <source>
        <dbReference type="ARBA" id="ARBA00022737"/>
    </source>
</evidence>
<feature type="zinc finger region" description="C3H1-type" evidence="5">
    <location>
        <begin position="43"/>
        <end position="69"/>
    </location>
</feature>
<dbReference type="AlphaFoldDB" id="A0AAV8Y0H8"/>
<dbReference type="GO" id="GO:0008270">
    <property type="term" value="F:zinc ion binding"/>
    <property type="evidence" value="ECO:0007669"/>
    <property type="project" value="UniProtKB-KW"/>
</dbReference>
<evidence type="ECO:0000256" key="5">
    <source>
        <dbReference type="PROSITE-ProRule" id="PRU00723"/>
    </source>
</evidence>
<keyword evidence="4 5" id="KW-0862">Zinc</keyword>
<comment type="caution">
    <text evidence="8">The sequence shown here is derived from an EMBL/GenBank/DDBJ whole genome shotgun (WGS) entry which is preliminary data.</text>
</comment>
<evidence type="ECO:0000313" key="9">
    <source>
        <dbReference type="Proteomes" id="UP001162162"/>
    </source>
</evidence>
<keyword evidence="2" id="KW-0677">Repeat</keyword>
<proteinExistence type="predicted"/>
<dbReference type="EMBL" id="JAPWTK010000250">
    <property type="protein sequence ID" value="KAJ8944517.1"/>
    <property type="molecule type" value="Genomic_DNA"/>
</dbReference>
<evidence type="ECO:0000256" key="1">
    <source>
        <dbReference type="ARBA" id="ARBA00022723"/>
    </source>
</evidence>
<sequence length="620" mass="69511">MSDTSEETVQSDRVNDKEDSICRDFIRGLCERKFCKYKHENETKTLNFCHDYQNNVCPRAHCKFIHCTPEEVEDYKRTGEMSNQILAEATRKNQLSGTPPICNQFKKGLCRRAFCKYRHLTKEQEDAEILELIQNNTQRKHTVLLNNNVNESHFVNVNSLNGALRRTGVNFDDYQDSGLPLIKRRLLATQEQEILTCELIEPNRTRPVFKGYFAGNPPSPILNRVDARTLMLEEENSLLHKEIVQLKKQVSDLTATNEFLLDQNANLRVNGKHNGSVSVPAVTLTNTNSQAPPQQVSRTVITALRLFQSPWLLCRHAILYLEIIPFQLPAVLLLVSRLRHSCWRLVNRYLRVASVSSVSLHDFDSEPFELVYSNVSKKLTTNPSSQLALANSSQAQLAIAQQNLANNLAQQAQPQLTSQAQQLALATTTQQLTSQAQHMANQQLALASAPQQLTSQQQQLTLASNQQTHQQLNQQLTSQAQQLANQQLNTQAQQLANQQLTSQAQQLALANTTQQLTSQAQQLALANTTQQLTSQAQQLAMANTSQQLAVASVPQQLALASTNQQLLAQQNLASSQQMEMHRNNQMNAINTSQAIAMSNASQPMVSYPIMTQSINHALTH</sequence>
<dbReference type="SMART" id="SM00356">
    <property type="entry name" value="ZnF_C3H1"/>
    <property type="match status" value="3"/>
</dbReference>
<dbReference type="Proteomes" id="UP001162162">
    <property type="component" value="Unassembled WGS sequence"/>
</dbReference>
<protein>
    <recommendedName>
        <fullName evidence="7">C3H1-type domain-containing protein</fullName>
    </recommendedName>
</protein>
<keyword evidence="3 5" id="KW-0863">Zinc-finger</keyword>
<feature type="domain" description="C3H1-type" evidence="7">
    <location>
        <begin position="16"/>
        <end position="42"/>
    </location>
</feature>
<dbReference type="PANTHER" id="PTHR12675:SF6">
    <property type="entry name" value="ZINC FINGER CCCH DOMAIN-CONTAINING PROTEIN 10"/>
    <property type="match status" value="1"/>
</dbReference>
<feature type="zinc finger region" description="C3H1-type" evidence="5">
    <location>
        <begin position="96"/>
        <end position="122"/>
    </location>
</feature>
<evidence type="ECO:0000259" key="7">
    <source>
        <dbReference type="PROSITE" id="PS50103"/>
    </source>
</evidence>
<feature type="domain" description="C3H1-type" evidence="7">
    <location>
        <begin position="96"/>
        <end position="122"/>
    </location>
</feature>
<organism evidence="8 9">
    <name type="scientific">Aromia moschata</name>
    <dbReference type="NCBI Taxonomy" id="1265417"/>
    <lineage>
        <taxon>Eukaryota</taxon>
        <taxon>Metazoa</taxon>
        <taxon>Ecdysozoa</taxon>
        <taxon>Arthropoda</taxon>
        <taxon>Hexapoda</taxon>
        <taxon>Insecta</taxon>
        <taxon>Pterygota</taxon>
        <taxon>Neoptera</taxon>
        <taxon>Endopterygota</taxon>
        <taxon>Coleoptera</taxon>
        <taxon>Polyphaga</taxon>
        <taxon>Cucujiformia</taxon>
        <taxon>Chrysomeloidea</taxon>
        <taxon>Cerambycidae</taxon>
        <taxon>Cerambycinae</taxon>
        <taxon>Callichromatini</taxon>
        <taxon>Aromia</taxon>
    </lineage>
</organism>
<keyword evidence="9" id="KW-1185">Reference proteome</keyword>
<evidence type="ECO:0000256" key="3">
    <source>
        <dbReference type="ARBA" id="ARBA00022771"/>
    </source>
</evidence>
<accession>A0AAV8Y0H8</accession>
<dbReference type="PROSITE" id="PS50103">
    <property type="entry name" value="ZF_C3H1"/>
    <property type="match status" value="3"/>
</dbReference>
<dbReference type="GO" id="GO:0043484">
    <property type="term" value="P:regulation of RNA splicing"/>
    <property type="evidence" value="ECO:0007669"/>
    <property type="project" value="TreeGrafter"/>
</dbReference>
<gene>
    <name evidence="8" type="ORF">NQ318_011775</name>
</gene>
<dbReference type="PANTHER" id="PTHR12675">
    <property type="entry name" value="MUSCLEBLIND-LIKE PROTEIN"/>
    <property type="match status" value="1"/>
</dbReference>
<evidence type="ECO:0000313" key="8">
    <source>
        <dbReference type="EMBL" id="KAJ8944517.1"/>
    </source>
</evidence>